<dbReference type="EC" id="3.2.1.22" evidence="3 8"/>
<comment type="similarity">
    <text evidence="2 8">Belongs to the glycosyl hydrolase 27 family.</text>
</comment>
<dbReference type="SUPFAM" id="SSF51445">
    <property type="entry name" value="(Trans)glycosidases"/>
    <property type="match status" value="1"/>
</dbReference>
<keyword evidence="12" id="KW-1185">Reference proteome</keyword>
<dbReference type="OrthoDB" id="5795902at2759"/>
<evidence type="ECO:0000313" key="11">
    <source>
        <dbReference type="EnsemblPlants" id="TraesCS1B02G182000.1"/>
    </source>
</evidence>
<dbReference type="GO" id="GO:0000272">
    <property type="term" value="P:polysaccharide catabolic process"/>
    <property type="evidence" value="ECO:0007669"/>
    <property type="project" value="UniProtKB-ARBA"/>
</dbReference>
<evidence type="ECO:0000256" key="7">
    <source>
        <dbReference type="ARBA" id="ARBA00023295"/>
    </source>
</evidence>
<dbReference type="Proteomes" id="UP000019116">
    <property type="component" value="Chromosome 1B"/>
</dbReference>
<dbReference type="STRING" id="4565.A0A3B5YVV8"/>
<evidence type="ECO:0000259" key="10">
    <source>
        <dbReference type="Pfam" id="PF17801"/>
    </source>
</evidence>
<evidence type="ECO:0000256" key="3">
    <source>
        <dbReference type="ARBA" id="ARBA00012755"/>
    </source>
</evidence>
<dbReference type="AlphaFoldDB" id="A0A3B5YVV8"/>
<dbReference type="EnsemblPlants" id="TraesCS1B02G182000.1">
    <property type="protein sequence ID" value="TraesCS1B02G182000.1"/>
    <property type="gene ID" value="TraesCS1B02G182000"/>
</dbReference>
<dbReference type="InterPro" id="IPR013785">
    <property type="entry name" value="Aldolase_TIM"/>
</dbReference>
<comment type="catalytic activity">
    <reaction evidence="1 8">
        <text>Hydrolysis of terminal, non-reducing alpha-D-galactose residues in alpha-D-galactosides, including galactose oligosaccharides, galactomannans and galactolipids.</text>
        <dbReference type="EC" id="3.2.1.22"/>
    </reaction>
</comment>
<dbReference type="GO" id="GO:0009505">
    <property type="term" value="C:plant-type cell wall"/>
    <property type="evidence" value="ECO:0000318"/>
    <property type="project" value="GO_Central"/>
</dbReference>
<feature type="signal peptide" evidence="9">
    <location>
        <begin position="1"/>
        <end position="31"/>
    </location>
</feature>
<dbReference type="CDD" id="cd14792">
    <property type="entry name" value="GH27"/>
    <property type="match status" value="1"/>
</dbReference>
<keyword evidence="5 8" id="KW-0378">Hydrolase</keyword>
<feature type="domain" description="Alpha galactosidase C-terminal" evidence="10">
    <location>
        <begin position="329"/>
        <end position="406"/>
    </location>
</feature>
<dbReference type="InterPro" id="IPR017853">
    <property type="entry name" value="GH"/>
</dbReference>
<dbReference type="PRINTS" id="PR00740">
    <property type="entry name" value="GLHYDRLASE27"/>
</dbReference>
<dbReference type="RefSeq" id="XP_044398536.1">
    <property type="nucleotide sequence ID" value="XM_044542601.1"/>
</dbReference>
<keyword evidence="4 9" id="KW-0732">Signal</keyword>
<dbReference type="PANTHER" id="PTHR11452:SF85">
    <property type="entry name" value="ALPHA-GALACTOSIDASE"/>
    <property type="match status" value="1"/>
</dbReference>
<proteinExistence type="inferred from homology"/>
<dbReference type="PANTHER" id="PTHR11452">
    <property type="entry name" value="ALPHA-GALACTOSIDASE/ALPHA-N-ACETYLGALACTOSAMINIDASE"/>
    <property type="match status" value="1"/>
</dbReference>
<dbReference type="OMA" id="ELTCARY"/>
<keyword evidence="6 8" id="KW-1015">Disulfide bond</keyword>
<dbReference type="Gramene" id="TraesCS1B02G182000.1">
    <property type="protein sequence ID" value="TraesCS1B02G182000.1"/>
    <property type="gene ID" value="TraesCS1B02G182000"/>
</dbReference>
<dbReference type="Pfam" id="PF17801">
    <property type="entry name" value="Melibiase_C"/>
    <property type="match status" value="1"/>
</dbReference>
<evidence type="ECO:0000256" key="9">
    <source>
        <dbReference type="SAM" id="SignalP"/>
    </source>
</evidence>
<dbReference type="InterPro" id="IPR013780">
    <property type="entry name" value="Glyco_hydro_b"/>
</dbReference>
<dbReference type="PROSITE" id="PS51257">
    <property type="entry name" value="PROKAR_LIPOPROTEIN"/>
    <property type="match status" value="1"/>
</dbReference>
<dbReference type="FunFam" id="3.20.20.70:FF:000093">
    <property type="entry name" value="Alpha-galactosidase"/>
    <property type="match status" value="1"/>
</dbReference>
<evidence type="ECO:0000256" key="8">
    <source>
        <dbReference type="RuleBase" id="RU361168"/>
    </source>
</evidence>
<accession>A0A3B5YVV8</accession>
<dbReference type="PROSITE" id="PS00512">
    <property type="entry name" value="ALPHA_GALACTOSIDASE"/>
    <property type="match status" value="1"/>
</dbReference>
<name>A0A3B5YVV8_WHEAT</name>
<sequence length="415" mass="45848">MEGCRVRPWTRLPAPLLVALACAAAAAVGECRVVHVGEAHRRSMLANGLGATPPMGWNSWNHFGCDGNGEVVIRETADALVSTGLAAVGYKYVNLDDCWAEPERDAKGNLAANKKTLPHGIKALADYVHSKGLKLGIYSDAGYKTCAKAQPGSLGHEEQDAKTFASWGIDYLKYDNCNNGDTKPLQRYPDMSKALMQAGRPIFFNLCEWGDMHPARWGAAYGNSWRTTNDIEDTWNSMMSRADQNEVWAEYARPGGWNDPDMLEVGNGGMTNDEYIVHFSIWAISKAPLIIGCDVRHMSQDTYDILANKEVIAVNQDPLGIQGKKVRMEGSSEIWAGPLTGYRTAVLLLNRHDKDEAQITAHWDDIGLPAGTAVEARDLWMHKTLDTKFTDKMSFNVTPHAARMFMLTPLKSQMD</sequence>
<evidence type="ECO:0000256" key="5">
    <source>
        <dbReference type="ARBA" id="ARBA00022801"/>
    </source>
</evidence>
<reference evidence="11" key="1">
    <citation type="submission" date="2018-08" db="EMBL/GenBank/DDBJ databases">
        <authorList>
            <person name="Rossello M."/>
        </authorList>
    </citation>
    <scope>NUCLEOTIDE SEQUENCE [LARGE SCALE GENOMIC DNA]</scope>
    <source>
        <strain evidence="11">cv. Chinese Spring</strain>
    </source>
</reference>
<dbReference type="InterPro" id="IPR002241">
    <property type="entry name" value="Glyco_hydro_27"/>
</dbReference>
<feature type="chain" id="PRO_5043170079" description="Alpha-galactosidase" evidence="9">
    <location>
        <begin position="32"/>
        <end position="415"/>
    </location>
</feature>
<evidence type="ECO:0000256" key="2">
    <source>
        <dbReference type="ARBA" id="ARBA00009743"/>
    </source>
</evidence>
<reference evidence="11" key="2">
    <citation type="submission" date="2018-10" db="UniProtKB">
        <authorList>
            <consortium name="EnsemblPlants"/>
        </authorList>
    </citation>
    <scope>IDENTIFICATION</scope>
</reference>
<evidence type="ECO:0000256" key="6">
    <source>
        <dbReference type="ARBA" id="ARBA00023157"/>
    </source>
</evidence>
<organism evidence="11">
    <name type="scientific">Triticum aestivum</name>
    <name type="common">Wheat</name>
    <dbReference type="NCBI Taxonomy" id="4565"/>
    <lineage>
        <taxon>Eukaryota</taxon>
        <taxon>Viridiplantae</taxon>
        <taxon>Streptophyta</taxon>
        <taxon>Embryophyta</taxon>
        <taxon>Tracheophyta</taxon>
        <taxon>Spermatophyta</taxon>
        <taxon>Magnoliopsida</taxon>
        <taxon>Liliopsida</taxon>
        <taxon>Poales</taxon>
        <taxon>Poaceae</taxon>
        <taxon>BOP clade</taxon>
        <taxon>Pooideae</taxon>
        <taxon>Triticodae</taxon>
        <taxon>Triticeae</taxon>
        <taxon>Triticinae</taxon>
        <taxon>Triticum</taxon>
    </lineage>
</organism>
<evidence type="ECO:0000256" key="1">
    <source>
        <dbReference type="ARBA" id="ARBA00001255"/>
    </source>
</evidence>
<dbReference type="Gene3D" id="3.20.20.70">
    <property type="entry name" value="Aldolase class I"/>
    <property type="match status" value="1"/>
</dbReference>
<dbReference type="GO" id="GO:0004557">
    <property type="term" value="F:alpha-galactosidase activity"/>
    <property type="evidence" value="ECO:0007669"/>
    <property type="project" value="UniProtKB-EC"/>
</dbReference>
<dbReference type="Gene3D" id="2.60.40.1180">
    <property type="entry name" value="Golgi alpha-mannosidase II"/>
    <property type="match status" value="1"/>
</dbReference>
<dbReference type="SMR" id="A0A3B5YVV8"/>
<evidence type="ECO:0000313" key="12">
    <source>
        <dbReference type="Proteomes" id="UP000019116"/>
    </source>
</evidence>
<dbReference type="Pfam" id="PF16499">
    <property type="entry name" value="Melibiase_2"/>
    <property type="match status" value="1"/>
</dbReference>
<dbReference type="GeneID" id="123122406"/>
<keyword evidence="7 8" id="KW-0326">Glycosidase</keyword>
<gene>
    <name evidence="11" type="primary">LOC123122406</name>
</gene>
<dbReference type="InterPro" id="IPR000111">
    <property type="entry name" value="Glyco_hydro_27/36_CS"/>
</dbReference>
<dbReference type="SUPFAM" id="SSF51011">
    <property type="entry name" value="Glycosyl hydrolase domain"/>
    <property type="match status" value="1"/>
</dbReference>
<dbReference type="FunFam" id="2.60.40.1180:FF:000008">
    <property type="entry name" value="Alpha-galactosidase"/>
    <property type="match status" value="1"/>
</dbReference>
<protein>
    <recommendedName>
        <fullName evidence="3 8">Alpha-galactosidase</fullName>
        <ecNumber evidence="3 8">3.2.1.22</ecNumber>
    </recommendedName>
    <alternativeName>
        <fullName evidence="8">Melibiase</fullName>
    </alternativeName>
</protein>
<dbReference type="InterPro" id="IPR041233">
    <property type="entry name" value="Melibiase_C"/>
</dbReference>
<evidence type="ECO:0000256" key="4">
    <source>
        <dbReference type="ARBA" id="ARBA00022729"/>
    </source>
</evidence>